<accession>C5KAC9</accession>
<evidence type="ECO:0000313" key="1">
    <source>
        <dbReference type="EMBL" id="EER18590.1"/>
    </source>
</evidence>
<protein>
    <submittedName>
        <fullName evidence="1">Uncharacterized protein</fullName>
    </submittedName>
</protein>
<dbReference type="InParanoid" id="C5KAC9"/>
<dbReference type="EMBL" id="GG671749">
    <property type="protein sequence ID" value="EER18590.1"/>
    <property type="molecule type" value="Genomic_DNA"/>
</dbReference>
<dbReference type="OrthoDB" id="406833at2759"/>
<name>C5KAC9_PERM5</name>
<dbReference type="AlphaFoldDB" id="C5KAC9"/>
<organism evidence="2">
    <name type="scientific">Perkinsus marinus (strain ATCC 50983 / TXsc)</name>
    <dbReference type="NCBI Taxonomy" id="423536"/>
    <lineage>
        <taxon>Eukaryota</taxon>
        <taxon>Sar</taxon>
        <taxon>Alveolata</taxon>
        <taxon>Perkinsozoa</taxon>
        <taxon>Perkinsea</taxon>
        <taxon>Perkinsida</taxon>
        <taxon>Perkinsidae</taxon>
        <taxon>Perkinsus</taxon>
    </lineage>
</organism>
<proteinExistence type="predicted"/>
<keyword evidence="2" id="KW-1185">Reference proteome</keyword>
<dbReference type="GeneID" id="9048553"/>
<dbReference type="Proteomes" id="UP000007800">
    <property type="component" value="Unassembled WGS sequence"/>
</dbReference>
<gene>
    <name evidence="1" type="ORF">Pmar_PMAR008920</name>
</gene>
<reference evidence="1 2" key="1">
    <citation type="submission" date="2008-07" db="EMBL/GenBank/DDBJ databases">
        <authorList>
            <person name="El-Sayed N."/>
            <person name="Caler E."/>
            <person name="Inman J."/>
            <person name="Amedeo P."/>
            <person name="Hass B."/>
            <person name="Wortman J."/>
        </authorList>
    </citation>
    <scope>NUCLEOTIDE SEQUENCE [LARGE SCALE GENOMIC DNA]</scope>
    <source>
        <strain evidence="2">ATCC 50983 / TXsc</strain>
    </source>
</reference>
<sequence length="74" mass="7933">MAVPFTRRLEREIDEINDRGAADGLFVAPVDAEQCQEEGAAIGQRPIHAVYEAGLAAAGQLGSMMGEICKGDEW</sequence>
<dbReference type="RefSeq" id="XP_002786794.1">
    <property type="nucleotide sequence ID" value="XM_002786748.1"/>
</dbReference>
<evidence type="ECO:0000313" key="2">
    <source>
        <dbReference type="Proteomes" id="UP000007800"/>
    </source>
</evidence>